<reference evidence="3 5" key="2">
    <citation type="submission" date="2018-12" db="EMBL/GenBank/DDBJ databases">
        <authorList>
            <person name="hu s."/>
            <person name="Xu Y."/>
            <person name="Xu B."/>
            <person name="Li F."/>
        </authorList>
    </citation>
    <scope>NUCLEOTIDE SEQUENCE [LARGE SCALE GENOMIC DNA]</scope>
    <source>
        <strain evidence="3 5">KSW2-17</strain>
    </source>
</reference>
<keyword evidence="1" id="KW-0472">Membrane</keyword>
<accession>A0A2P8GV33</accession>
<name>A0A2P8GV33_9MICO</name>
<keyword evidence="5" id="KW-1185">Reference proteome</keyword>
<dbReference type="Proteomes" id="UP000241203">
    <property type="component" value="Unassembled WGS sequence"/>
</dbReference>
<reference evidence="2 4" key="1">
    <citation type="submission" date="2018-03" db="EMBL/GenBank/DDBJ databases">
        <title>Genomic Encyclopedia of Archaeal and Bacterial Type Strains, Phase II (KMG-II): from individual species to whole genera.</title>
        <authorList>
            <person name="Goeker M."/>
        </authorList>
    </citation>
    <scope>NUCLEOTIDE SEQUENCE [LARGE SCALE GENOMIC DNA]</scope>
    <source>
        <strain evidence="2 4">DSM 21548</strain>
    </source>
</reference>
<dbReference type="AlphaFoldDB" id="A0A2P8GV33"/>
<sequence>MTVSVVLMVAGVIGFAMLALASVFLVMMSDGCFDDRCNTDLMTVGWLIAMVAPPAVFIAAIVWTLIRIARRKTAWWVPVAGAVLAAAIWFGGVALMDASLGR</sequence>
<feature type="transmembrane region" description="Helical" evidence="1">
    <location>
        <begin position="73"/>
        <end position="96"/>
    </location>
</feature>
<evidence type="ECO:0000313" key="4">
    <source>
        <dbReference type="Proteomes" id="UP000241203"/>
    </source>
</evidence>
<keyword evidence="1" id="KW-1133">Transmembrane helix</keyword>
<protein>
    <recommendedName>
        <fullName evidence="6">Phospholipase D-like protein</fullName>
    </recommendedName>
</protein>
<evidence type="ECO:0000313" key="3">
    <source>
        <dbReference type="EMBL" id="RUQ87597.1"/>
    </source>
</evidence>
<dbReference type="EMBL" id="RZGY01000001">
    <property type="protein sequence ID" value="RUQ87597.1"/>
    <property type="molecule type" value="Genomic_DNA"/>
</dbReference>
<evidence type="ECO:0000256" key="1">
    <source>
        <dbReference type="SAM" id="Phobius"/>
    </source>
</evidence>
<organism evidence="2 4">
    <name type="scientific">Labedella gwakjiensis</name>
    <dbReference type="NCBI Taxonomy" id="390269"/>
    <lineage>
        <taxon>Bacteria</taxon>
        <taxon>Bacillati</taxon>
        <taxon>Actinomycetota</taxon>
        <taxon>Actinomycetes</taxon>
        <taxon>Micrococcales</taxon>
        <taxon>Microbacteriaceae</taxon>
        <taxon>Labedella</taxon>
    </lineage>
</organism>
<keyword evidence="1" id="KW-0812">Transmembrane</keyword>
<feature type="transmembrane region" description="Helical" evidence="1">
    <location>
        <begin position="46"/>
        <end position="66"/>
    </location>
</feature>
<gene>
    <name evidence="2" type="ORF">CLV49_1437</name>
    <name evidence="3" type="ORF">ELQ93_12020</name>
</gene>
<evidence type="ECO:0000313" key="5">
    <source>
        <dbReference type="Proteomes" id="UP000268291"/>
    </source>
</evidence>
<evidence type="ECO:0000313" key="2">
    <source>
        <dbReference type="EMBL" id="PSL37830.1"/>
    </source>
</evidence>
<feature type="transmembrane region" description="Helical" evidence="1">
    <location>
        <begin position="5"/>
        <end position="26"/>
    </location>
</feature>
<dbReference type="OrthoDB" id="5080865at2"/>
<proteinExistence type="predicted"/>
<comment type="caution">
    <text evidence="2">The sequence shown here is derived from an EMBL/GenBank/DDBJ whole genome shotgun (WGS) entry which is preliminary data.</text>
</comment>
<evidence type="ECO:0008006" key="6">
    <source>
        <dbReference type="Google" id="ProtNLM"/>
    </source>
</evidence>
<dbReference type="EMBL" id="PYAU01000001">
    <property type="protein sequence ID" value="PSL37830.1"/>
    <property type="molecule type" value="Genomic_DNA"/>
</dbReference>
<dbReference type="Proteomes" id="UP000268291">
    <property type="component" value="Unassembled WGS sequence"/>
</dbReference>